<dbReference type="EMBL" id="GEVM01022399">
    <property type="protein sequence ID" value="JAU83539.1"/>
    <property type="molecule type" value="Transcribed_RNA"/>
</dbReference>
<organism evidence="3">
    <name type="scientific">Noccaea caerulescens</name>
    <name type="common">Alpine penny-cress</name>
    <name type="synonym">Thlaspi caerulescens</name>
    <dbReference type="NCBI Taxonomy" id="107243"/>
    <lineage>
        <taxon>Eukaryota</taxon>
        <taxon>Viridiplantae</taxon>
        <taxon>Streptophyta</taxon>
        <taxon>Embryophyta</taxon>
        <taxon>Tracheophyta</taxon>
        <taxon>Spermatophyta</taxon>
        <taxon>Magnoliopsida</taxon>
        <taxon>eudicotyledons</taxon>
        <taxon>Gunneridae</taxon>
        <taxon>Pentapetalae</taxon>
        <taxon>rosids</taxon>
        <taxon>malvids</taxon>
        <taxon>Brassicales</taxon>
        <taxon>Brassicaceae</taxon>
        <taxon>Coluteocarpeae</taxon>
        <taxon>Noccaea</taxon>
    </lineage>
</organism>
<feature type="compositionally biased region" description="Basic and acidic residues" evidence="1">
    <location>
        <begin position="1"/>
        <end position="16"/>
    </location>
</feature>
<sequence length="395" mass="44070">MEEEDSKIPRNMEEVGRGGSDPEGIGESTKEKKKSGDKEAAKKKKTYWMGCLRAESDKSGNVDLTVDFPGERAEPTHLVVMVNGLIGSAQNWRFAAKQMLKKYPQDLLVHCSKRNHSTQTFNGVDVMGERLAEEVRSVIKSHPSLQKISFVGHSLGGLIARYAIGRLYEQELPQNSEEPKETIAGLAPVYFITSATPHLGSRGHKQVPLFSGSRTLEKLATRMSWCLGKTGKHLFLADGDDGKPPLLLRMVSDRRNLKFISALRCFKRRIAYANTSFDHLVGWSTSSIRRGSDLPKLQGGPVNDKYPHIVNVEAPGTSSNLEQDHSGTNSSGFKNFDMEEEMIRELTKLSWERVDVSFRGTVQRFLAHNTIQVKTKMINSAGADVIQHMIDNFEP</sequence>
<name>A0A1J3IT68_NOCCA</name>
<feature type="domain" description="DUF676" evidence="2">
    <location>
        <begin position="74"/>
        <end position="285"/>
    </location>
</feature>
<feature type="region of interest" description="Disordered" evidence="1">
    <location>
        <begin position="1"/>
        <end position="42"/>
    </location>
</feature>
<dbReference type="InterPro" id="IPR029058">
    <property type="entry name" value="AB_hydrolase_fold"/>
</dbReference>
<reference evidence="3" key="1">
    <citation type="submission" date="2016-07" db="EMBL/GenBank/DDBJ databases">
        <title>De novo transcriptome assembly of four accessions of the metal hyperaccumulator plant Noccaea caerulescens.</title>
        <authorList>
            <person name="Blande D."/>
            <person name="Halimaa P."/>
            <person name="Tervahauta A.I."/>
            <person name="Aarts M.G."/>
            <person name="Karenlampi S.O."/>
        </authorList>
    </citation>
    <scope>NUCLEOTIDE SEQUENCE</scope>
</reference>
<dbReference type="Gene3D" id="3.40.50.1820">
    <property type="entry name" value="alpha/beta hydrolase"/>
    <property type="match status" value="1"/>
</dbReference>
<dbReference type="PANTHER" id="PTHR12482">
    <property type="entry name" value="LIPASE ROG1-RELATED-RELATED"/>
    <property type="match status" value="1"/>
</dbReference>
<dbReference type="InterPro" id="IPR007751">
    <property type="entry name" value="DUF676_lipase-like"/>
</dbReference>
<gene>
    <name evidence="3" type="ORF">MP_TR9511_c0_g1_i1_g.28883</name>
</gene>
<dbReference type="AlphaFoldDB" id="A0A1J3IT68"/>
<dbReference type="SUPFAM" id="SSF53474">
    <property type="entry name" value="alpha/beta-Hydrolases"/>
    <property type="match status" value="1"/>
</dbReference>
<dbReference type="PANTHER" id="PTHR12482:SF41">
    <property type="entry name" value="ALPHA_BETA-HYDROLASES SUPERFAMILY PROTEIN"/>
    <property type="match status" value="1"/>
</dbReference>
<protein>
    <recommendedName>
        <fullName evidence="2">DUF676 domain-containing protein</fullName>
    </recommendedName>
</protein>
<proteinExistence type="predicted"/>
<dbReference type="InterPro" id="IPR044294">
    <property type="entry name" value="Lipase-like"/>
</dbReference>
<feature type="compositionally biased region" description="Basic and acidic residues" evidence="1">
    <location>
        <begin position="28"/>
        <end position="40"/>
    </location>
</feature>
<feature type="compositionally biased region" description="Polar residues" evidence="1">
    <location>
        <begin position="316"/>
        <end position="333"/>
    </location>
</feature>
<evidence type="ECO:0000259" key="2">
    <source>
        <dbReference type="Pfam" id="PF05057"/>
    </source>
</evidence>
<evidence type="ECO:0000256" key="1">
    <source>
        <dbReference type="SAM" id="MobiDB-lite"/>
    </source>
</evidence>
<dbReference type="Pfam" id="PF05057">
    <property type="entry name" value="DUF676"/>
    <property type="match status" value="1"/>
</dbReference>
<accession>A0A1J3IT68</accession>
<feature type="region of interest" description="Disordered" evidence="1">
    <location>
        <begin position="315"/>
        <end position="334"/>
    </location>
</feature>
<evidence type="ECO:0000313" key="3">
    <source>
        <dbReference type="EMBL" id="JAU83539.1"/>
    </source>
</evidence>